<protein>
    <submittedName>
        <fullName evidence="1">Uncharacterized protein</fullName>
    </submittedName>
</protein>
<dbReference type="EMBL" id="JADCNL010000006">
    <property type="protein sequence ID" value="KAG0477079.1"/>
    <property type="molecule type" value="Genomic_DNA"/>
</dbReference>
<dbReference type="Proteomes" id="UP000636800">
    <property type="component" value="Chromosome 6"/>
</dbReference>
<accession>A0A835QQX9</accession>
<dbReference type="AlphaFoldDB" id="A0A835QQX9"/>
<sequence length="152" mass="16564">MRCIFLNGLVKHVEEGKDGAVLRADLLAKTAIAVVLLAGKASGIGRRIAVGLPFEEWKVVGDVFGSHYPVSTPFLGVCLPFCCFTPSLRSSFRLSPTSCLTSLLSRISVTTSYAGKVFCTSERLPDQTAVTPDGNFTQYDPRRFLIRQLSYA</sequence>
<comment type="caution">
    <text evidence="1">The sequence shown here is derived from an EMBL/GenBank/DDBJ whole genome shotgun (WGS) entry which is preliminary data.</text>
</comment>
<organism evidence="1 2">
    <name type="scientific">Vanilla planifolia</name>
    <name type="common">Vanilla</name>
    <dbReference type="NCBI Taxonomy" id="51239"/>
    <lineage>
        <taxon>Eukaryota</taxon>
        <taxon>Viridiplantae</taxon>
        <taxon>Streptophyta</taxon>
        <taxon>Embryophyta</taxon>
        <taxon>Tracheophyta</taxon>
        <taxon>Spermatophyta</taxon>
        <taxon>Magnoliopsida</taxon>
        <taxon>Liliopsida</taxon>
        <taxon>Asparagales</taxon>
        <taxon>Orchidaceae</taxon>
        <taxon>Vanilloideae</taxon>
        <taxon>Vanilleae</taxon>
        <taxon>Vanilla</taxon>
    </lineage>
</organism>
<name>A0A835QQX9_VANPL</name>
<evidence type="ECO:0000313" key="2">
    <source>
        <dbReference type="Proteomes" id="UP000636800"/>
    </source>
</evidence>
<gene>
    <name evidence="1" type="ORF">HPP92_013920</name>
</gene>
<proteinExistence type="predicted"/>
<evidence type="ECO:0000313" key="1">
    <source>
        <dbReference type="EMBL" id="KAG0477079.1"/>
    </source>
</evidence>
<reference evidence="1 2" key="1">
    <citation type="journal article" date="2020" name="Nat. Food">
        <title>A phased Vanilla planifolia genome enables genetic improvement of flavour and production.</title>
        <authorList>
            <person name="Hasing T."/>
            <person name="Tang H."/>
            <person name="Brym M."/>
            <person name="Khazi F."/>
            <person name="Huang T."/>
            <person name="Chambers A.H."/>
        </authorList>
    </citation>
    <scope>NUCLEOTIDE SEQUENCE [LARGE SCALE GENOMIC DNA]</scope>
    <source>
        <tissue evidence="1">Leaf</tissue>
    </source>
</reference>
<keyword evidence="2" id="KW-1185">Reference proteome</keyword>